<dbReference type="Proteomes" id="UP000076798">
    <property type="component" value="Unassembled WGS sequence"/>
</dbReference>
<keyword evidence="2" id="KW-1133">Transmembrane helix</keyword>
<reference evidence="3 4" key="1">
    <citation type="journal article" date="2016" name="Mol. Biol. Evol.">
        <title>Comparative Genomics of Early-Diverging Mushroom-Forming Fungi Provides Insights into the Origins of Lignocellulose Decay Capabilities.</title>
        <authorList>
            <person name="Nagy L.G."/>
            <person name="Riley R."/>
            <person name="Tritt A."/>
            <person name="Adam C."/>
            <person name="Daum C."/>
            <person name="Floudas D."/>
            <person name="Sun H."/>
            <person name="Yadav J.S."/>
            <person name="Pangilinan J."/>
            <person name="Larsson K.H."/>
            <person name="Matsuura K."/>
            <person name="Barry K."/>
            <person name="Labutti K."/>
            <person name="Kuo R."/>
            <person name="Ohm R.A."/>
            <person name="Bhattacharya S.S."/>
            <person name="Shirouzu T."/>
            <person name="Yoshinaga Y."/>
            <person name="Martin F.M."/>
            <person name="Grigoriev I.V."/>
            <person name="Hibbett D.S."/>
        </authorList>
    </citation>
    <scope>NUCLEOTIDE SEQUENCE [LARGE SCALE GENOMIC DNA]</scope>
    <source>
        <strain evidence="3 4">HHB10207 ss-3</strain>
    </source>
</reference>
<evidence type="ECO:0000313" key="3">
    <source>
        <dbReference type="EMBL" id="KZT39487.1"/>
    </source>
</evidence>
<evidence type="ECO:0000313" key="4">
    <source>
        <dbReference type="Proteomes" id="UP000076798"/>
    </source>
</evidence>
<sequence length="370" mass="38926">MTTHHNFVLAPAALLASPNVTFNPSNQWVRDESLICSTSEGSKASTKFIGMMGTIAPLSVIGNITLSPSMIHSKNLTTFLVSTITLDDVPSCVISFDIPSGALNTATPLLYSVPLPQDSKEHTVALTNNFSGALVCLQNFSMEITGVVNSLANETSPNNIESTPTLPSTSTTSSFTSSSLAAATSLTSSTSSTTGSWSSSAKPTISRMTGDHDSANGSASKRALRLIIAASLAGPLACLLIAISVLFSKSQKSRSCSLPFWSDSSFRKIDPYPSKVSSLAQRLSFNRISKSSNIETPITATAATIASTVEDVSRTSSSATLVESRRSLGQVVRGYLDQKWSSLVTRTRTVSGNARNSNVGPVDNMTLANP</sequence>
<keyword evidence="2" id="KW-0472">Membrane</keyword>
<evidence type="ECO:0000256" key="2">
    <source>
        <dbReference type="SAM" id="Phobius"/>
    </source>
</evidence>
<proteinExistence type="predicted"/>
<feature type="transmembrane region" description="Helical" evidence="2">
    <location>
        <begin position="226"/>
        <end position="247"/>
    </location>
</feature>
<keyword evidence="4" id="KW-1185">Reference proteome</keyword>
<accession>A0A166EE04</accession>
<name>A0A166EE04_9AGAM</name>
<protein>
    <submittedName>
        <fullName evidence="3">Uncharacterized protein</fullName>
    </submittedName>
</protein>
<feature type="compositionally biased region" description="Low complexity" evidence="1">
    <location>
        <begin position="188"/>
        <end position="201"/>
    </location>
</feature>
<organism evidence="3 4">
    <name type="scientific">Sistotremastrum suecicum HHB10207 ss-3</name>
    <dbReference type="NCBI Taxonomy" id="1314776"/>
    <lineage>
        <taxon>Eukaryota</taxon>
        <taxon>Fungi</taxon>
        <taxon>Dikarya</taxon>
        <taxon>Basidiomycota</taxon>
        <taxon>Agaricomycotina</taxon>
        <taxon>Agaricomycetes</taxon>
        <taxon>Sistotremastrales</taxon>
        <taxon>Sistotremastraceae</taxon>
        <taxon>Sistotremastrum</taxon>
    </lineage>
</organism>
<keyword evidence="2" id="KW-0812">Transmembrane</keyword>
<feature type="region of interest" description="Disordered" evidence="1">
    <location>
        <begin position="188"/>
        <end position="216"/>
    </location>
</feature>
<dbReference type="EMBL" id="KV428045">
    <property type="protein sequence ID" value="KZT39487.1"/>
    <property type="molecule type" value="Genomic_DNA"/>
</dbReference>
<dbReference type="AlphaFoldDB" id="A0A166EE04"/>
<feature type="region of interest" description="Disordered" evidence="1">
    <location>
        <begin position="351"/>
        <end position="370"/>
    </location>
</feature>
<gene>
    <name evidence="3" type="ORF">SISSUDRAFT_1045510</name>
</gene>
<evidence type="ECO:0000256" key="1">
    <source>
        <dbReference type="SAM" id="MobiDB-lite"/>
    </source>
</evidence>